<dbReference type="AlphaFoldDB" id="A0A1Z4BKA1"/>
<dbReference type="Proteomes" id="UP000197007">
    <property type="component" value="Chromosome"/>
</dbReference>
<keyword evidence="2" id="KW-1185">Reference proteome</keyword>
<sequence length="228" mass="26630">MEVLEEISNLAELEINKLKYELQTIICGTGKVSYGDTIQAATRYLRRSKSSSSPSEGAKHFKNEETARLIKWIETQHLWYSVDLSLFVSEGAEQKVYLNNEKEVLKLNDAIYYTSWIDYFNNLLLNNYFFPDTAYELKGFHKDNGTLYAVVKQDFIKEDTPTSLEEVKTFMKLNGFINIRNNDYRNPELGIILEDLHDENVLTRNGSLFFIDTVFYIEPSFWQIDKIL</sequence>
<protein>
    <submittedName>
        <fullName evidence="1">Uncharacterized protein</fullName>
    </submittedName>
</protein>
<dbReference type="Pfam" id="PF18762">
    <property type="entry name" value="Kinase-PolyVal"/>
    <property type="match status" value="1"/>
</dbReference>
<dbReference type="KEGG" id="capn:CBG49_00575"/>
<organism evidence="1 2">
    <name type="scientific">Capnocytophaga endodontalis</name>
    <dbReference type="NCBI Taxonomy" id="2708117"/>
    <lineage>
        <taxon>Bacteria</taxon>
        <taxon>Pseudomonadati</taxon>
        <taxon>Bacteroidota</taxon>
        <taxon>Flavobacteriia</taxon>
        <taxon>Flavobacteriales</taxon>
        <taxon>Flavobacteriaceae</taxon>
        <taxon>Capnocytophaga</taxon>
    </lineage>
</organism>
<dbReference type="InterPro" id="IPR041055">
    <property type="entry name" value="Kinase-PolyVal"/>
</dbReference>
<reference evidence="2" key="1">
    <citation type="submission" date="2017-06" db="EMBL/GenBank/DDBJ databases">
        <title>Complete genome sequence of Capnocytophaga sp. KCOM 1579 (=ChDC OS43) isolated from a human refractory periapical abscess lesion.</title>
        <authorList>
            <person name="Kook J.-K."/>
            <person name="Park S.-N."/>
            <person name="Lim Y.K."/>
            <person name="Roh H."/>
        </authorList>
    </citation>
    <scope>NUCLEOTIDE SEQUENCE [LARGE SCALE GENOMIC DNA]</scope>
    <source>
        <strain evidence="2">ChDC OS43</strain>
    </source>
</reference>
<accession>A0A1Z4BKA1</accession>
<name>A0A1Z4BKA1_9FLAO</name>
<dbReference type="EMBL" id="CP022022">
    <property type="protein sequence ID" value="ASF41695.1"/>
    <property type="molecule type" value="Genomic_DNA"/>
</dbReference>
<proteinExistence type="predicted"/>
<evidence type="ECO:0000313" key="1">
    <source>
        <dbReference type="EMBL" id="ASF41695.1"/>
    </source>
</evidence>
<gene>
    <name evidence="1" type="ORF">CBG49_00575</name>
</gene>
<evidence type="ECO:0000313" key="2">
    <source>
        <dbReference type="Proteomes" id="UP000197007"/>
    </source>
</evidence>